<name>A0A7C9NSK7_9PROT</name>
<dbReference type="AlphaFoldDB" id="A0A7C9NSK7"/>
<evidence type="ECO:0000313" key="1">
    <source>
        <dbReference type="EMBL" id="NDP47841.1"/>
    </source>
</evidence>
<dbReference type="Proteomes" id="UP000483432">
    <property type="component" value="Unassembled WGS sequence"/>
</dbReference>
<organism evidence="1 2">
    <name type="scientific">Sulfuriferula multivorans</name>
    <dbReference type="NCBI Taxonomy" id="1559896"/>
    <lineage>
        <taxon>Bacteria</taxon>
        <taxon>Pseudomonadati</taxon>
        <taxon>Pseudomonadota</taxon>
        <taxon>Betaproteobacteria</taxon>
        <taxon>Nitrosomonadales</taxon>
        <taxon>Sulfuricellaceae</taxon>
        <taxon>Sulfuriferula</taxon>
    </lineage>
</organism>
<evidence type="ECO:0000313" key="2">
    <source>
        <dbReference type="Proteomes" id="UP000483432"/>
    </source>
</evidence>
<accession>A0A7C9NSK7</accession>
<proteinExistence type="predicted"/>
<protein>
    <submittedName>
        <fullName evidence="1">DUF4258 domain-containing protein</fullName>
    </submittedName>
</protein>
<dbReference type="EMBL" id="JAAFGW010000060">
    <property type="protein sequence ID" value="NDP47841.1"/>
    <property type="molecule type" value="Genomic_DNA"/>
</dbReference>
<comment type="caution">
    <text evidence="1">The sequence shown here is derived from an EMBL/GenBank/DDBJ whole genome shotgun (WGS) entry which is preliminary data.</text>
</comment>
<reference evidence="1 2" key="1">
    <citation type="submission" date="2019-09" db="EMBL/GenBank/DDBJ databases">
        <title>H2 Metabolism Revealed by Metagenomic Analysis in Subglacial Sediment of East Antarctica.</title>
        <authorList>
            <person name="Yang Z."/>
            <person name="Zhang Y."/>
            <person name="Lv Y."/>
            <person name="Yan W."/>
            <person name="Xiao X."/>
            <person name="Sun B."/>
            <person name="Ma H."/>
        </authorList>
    </citation>
    <scope>NUCLEOTIDE SEQUENCE [LARGE SCALE GENOMIC DNA]</scope>
    <source>
        <strain evidence="1">Bin2_2</strain>
    </source>
</reference>
<sequence length="71" mass="8064">MSAHAETIIREREIAPEWLDAAMNVPDLLLPHESDPTLYHAFKLIPAFGDRVLRVIYNASRKMGSDTIFVL</sequence>
<gene>
    <name evidence="1" type="ORF">GZ085_05500</name>
</gene>